<evidence type="ECO:0000313" key="2">
    <source>
        <dbReference type="Proteomes" id="UP000340077"/>
    </source>
</evidence>
<dbReference type="EMBL" id="BGZH01000001">
    <property type="protein sequence ID" value="GBO83119.1"/>
    <property type="molecule type" value="Genomic_DNA"/>
</dbReference>
<sequence>MNDSGRVHRFLGEETVNDLLGELGIDAEYCLGGGVFYHRDGLLSVAVQPRGHALGIQDDLYGADNNATDKGYGKNPP</sequence>
<name>A0A5M3PK10_9GAMM</name>
<organism evidence="1 2">
    <name type="scientific">Marinobacter salsuginis</name>
    <dbReference type="NCBI Taxonomy" id="418719"/>
    <lineage>
        <taxon>Bacteria</taxon>
        <taxon>Pseudomonadati</taxon>
        <taxon>Pseudomonadota</taxon>
        <taxon>Gammaproteobacteria</taxon>
        <taxon>Pseudomonadales</taxon>
        <taxon>Marinobacteraceae</taxon>
        <taxon>Marinobacter</taxon>
    </lineage>
</organism>
<protein>
    <submittedName>
        <fullName evidence="1">Uncharacterized protein</fullName>
    </submittedName>
</protein>
<reference evidence="1 2" key="1">
    <citation type="journal article" date="2019" name="J. Gen. Appl. Microbiol.">
        <title>Aerobic degradation of cis-dichloroethene by the marine bacterium Marinobacter salsuginis strain 5N-3.</title>
        <authorList>
            <person name="Inoue Y."/>
            <person name="Fukunaga Y."/>
            <person name="Katsumata H."/>
            <person name="Ohji S."/>
            <person name="Hosoyama A."/>
            <person name="Mori K."/>
            <person name="Ando K."/>
        </authorList>
    </citation>
    <scope>NUCLEOTIDE SEQUENCE [LARGE SCALE GENOMIC DNA]</scope>
    <source>
        <strain evidence="1 2">5N-3</strain>
    </source>
</reference>
<dbReference type="Proteomes" id="UP000340077">
    <property type="component" value="Unassembled WGS sequence"/>
</dbReference>
<comment type="caution">
    <text evidence="1">The sequence shown here is derived from an EMBL/GenBank/DDBJ whole genome shotgun (WGS) entry which is preliminary data.</text>
</comment>
<accession>A0A5M3PK10</accession>
<keyword evidence="2" id="KW-1185">Reference proteome</keyword>
<evidence type="ECO:0000313" key="1">
    <source>
        <dbReference type="EMBL" id="GBO83119.1"/>
    </source>
</evidence>
<dbReference type="AlphaFoldDB" id="A0A5M3PK10"/>
<gene>
    <name evidence="1" type="ORF">MS5N3_05700</name>
</gene>
<proteinExistence type="predicted"/>